<protein>
    <recommendedName>
        <fullName evidence="3">DUF3168 domain-containing protein</fullName>
    </recommendedName>
</protein>
<keyword evidence="2" id="KW-1185">Reference proteome</keyword>
<dbReference type="Proteomes" id="UP001230145">
    <property type="component" value="Unassembled WGS sequence"/>
</dbReference>
<proteinExistence type="predicted"/>
<reference evidence="1 2" key="1">
    <citation type="submission" date="2023-07" db="EMBL/GenBank/DDBJ databases">
        <title>Sequencing the genomes of 1000 actinobacteria strains.</title>
        <authorList>
            <person name="Klenk H.-P."/>
        </authorList>
    </citation>
    <scope>NUCLEOTIDE SEQUENCE [LARGE SCALE GENOMIC DNA]</scope>
    <source>
        <strain evidence="1 2">DSM 19515</strain>
    </source>
</reference>
<organism evidence="1 2">
    <name type="scientific">Trueperella abortisuis</name>
    <dbReference type="NCBI Taxonomy" id="445930"/>
    <lineage>
        <taxon>Bacteria</taxon>
        <taxon>Bacillati</taxon>
        <taxon>Actinomycetota</taxon>
        <taxon>Actinomycetes</taxon>
        <taxon>Actinomycetales</taxon>
        <taxon>Actinomycetaceae</taxon>
        <taxon>Trueperella</taxon>
    </lineage>
</organism>
<name>A0ABT9PIW2_9ACTO</name>
<evidence type="ECO:0000313" key="1">
    <source>
        <dbReference type="EMBL" id="MDP9832646.1"/>
    </source>
</evidence>
<evidence type="ECO:0008006" key="3">
    <source>
        <dbReference type="Google" id="ProtNLM"/>
    </source>
</evidence>
<dbReference type="RefSeq" id="WP_307634914.1">
    <property type="nucleotide sequence ID" value="NZ_JAUSQL010000001.1"/>
</dbReference>
<sequence length="114" mass="12380">MTALLERITAVADRLGSPIAVGLYTATPVPDTYLVATPLADLFDVFADNTPGVEVEEVRLNLFTKGNYLAERDRLTAALLEAGLAITARRYVGFEPDTGFHHYGVDVCAWSSYA</sequence>
<evidence type="ECO:0000313" key="2">
    <source>
        <dbReference type="Proteomes" id="UP001230145"/>
    </source>
</evidence>
<gene>
    <name evidence="1" type="ORF">J2S45_001325</name>
</gene>
<dbReference type="EMBL" id="JAUSQL010000001">
    <property type="protein sequence ID" value="MDP9832646.1"/>
    <property type="molecule type" value="Genomic_DNA"/>
</dbReference>
<comment type="caution">
    <text evidence="1">The sequence shown here is derived from an EMBL/GenBank/DDBJ whole genome shotgun (WGS) entry which is preliminary data.</text>
</comment>
<accession>A0ABT9PIW2</accession>